<dbReference type="RefSeq" id="WP_214056723.1">
    <property type="nucleotide sequence ID" value="NZ_BAAAHS010000038.1"/>
</dbReference>
<keyword evidence="3" id="KW-1185">Reference proteome</keyword>
<sequence>MSKHVKHVPKHRSAPVRPALEVPRRAVRTTLVLSAVAVAATGVSVGAGVLGGQGAVLETAGASVGDAATDRGSDQAAGAAGALDAPVSEQATEQASEQASEPAGLQAAELGEREPVVSRSDRRAEADPAKAEALAAEVAPAMTASETLSDDDPREIAQALLPEFGFSSDQFSCLDSLWTKESGWDPYADNPSSSAYGIPQSLPGEKMASAGPDWATNPATQIRWGLGYIQDRYGSPCSAWSHSQAVNWY</sequence>
<feature type="compositionally biased region" description="Polar residues" evidence="1">
    <location>
        <begin position="89"/>
        <end position="99"/>
    </location>
</feature>
<gene>
    <name evidence="2" type="ORF">ENKNEFLB_03742</name>
</gene>
<evidence type="ECO:0008006" key="4">
    <source>
        <dbReference type="Google" id="ProtNLM"/>
    </source>
</evidence>
<feature type="compositionally biased region" description="Low complexity" evidence="1">
    <location>
        <begin position="131"/>
        <end position="144"/>
    </location>
</feature>
<organism evidence="2 3">
    <name type="scientific">Nocardioides aquaticus</name>
    <dbReference type="NCBI Taxonomy" id="160826"/>
    <lineage>
        <taxon>Bacteria</taxon>
        <taxon>Bacillati</taxon>
        <taxon>Actinomycetota</taxon>
        <taxon>Actinomycetes</taxon>
        <taxon>Propionibacteriales</taxon>
        <taxon>Nocardioidaceae</taxon>
        <taxon>Nocardioides</taxon>
    </lineage>
</organism>
<name>A0ABX8EM36_9ACTN</name>
<evidence type="ECO:0000313" key="3">
    <source>
        <dbReference type="Proteomes" id="UP000679307"/>
    </source>
</evidence>
<feature type="region of interest" description="Disordered" evidence="1">
    <location>
        <begin position="65"/>
        <end position="152"/>
    </location>
</feature>
<reference evidence="2 3" key="1">
    <citation type="submission" date="2021-05" db="EMBL/GenBank/DDBJ databases">
        <title>Complete genome of Nocardioides aquaticus KCTC 9944T isolated from meromictic and hypersaline Ekho Lake, Antarctica.</title>
        <authorList>
            <person name="Hwang K."/>
            <person name="Kim K.M."/>
            <person name="Choe H."/>
        </authorList>
    </citation>
    <scope>NUCLEOTIDE SEQUENCE [LARGE SCALE GENOMIC DNA]</scope>
    <source>
        <strain evidence="2 3">KCTC 9944</strain>
    </source>
</reference>
<dbReference type="SUPFAM" id="SSF53955">
    <property type="entry name" value="Lysozyme-like"/>
    <property type="match status" value="1"/>
</dbReference>
<proteinExistence type="predicted"/>
<feature type="compositionally biased region" description="Basic and acidic residues" evidence="1">
    <location>
        <begin position="110"/>
        <end position="130"/>
    </location>
</feature>
<dbReference type="EMBL" id="CP075371">
    <property type="protein sequence ID" value="QVT81334.1"/>
    <property type="molecule type" value="Genomic_DNA"/>
</dbReference>
<accession>A0ABX8EM36</accession>
<dbReference type="Proteomes" id="UP000679307">
    <property type="component" value="Chromosome"/>
</dbReference>
<evidence type="ECO:0000256" key="1">
    <source>
        <dbReference type="SAM" id="MobiDB-lite"/>
    </source>
</evidence>
<dbReference type="InterPro" id="IPR023346">
    <property type="entry name" value="Lysozyme-like_dom_sf"/>
</dbReference>
<protein>
    <recommendedName>
        <fullName evidence="4">Lytic transglycosylase domain-containing protein</fullName>
    </recommendedName>
</protein>
<evidence type="ECO:0000313" key="2">
    <source>
        <dbReference type="EMBL" id="QVT81334.1"/>
    </source>
</evidence>